<evidence type="ECO:0000313" key="5">
    <source>
        <dbReference type="EMBL" id="ATI41534.1"/>
    </source>
</evidence>
<sequence length="558" mass="59917">MDQVIVAHNVSGPVLACSEGLSFWGGVNADTGIIQDAHHPQHRASLAGNIVMMPTSRGSCSGSGVLLELALNGHAPAALVFHEAEDILTLGAFIAARMFDRPVAVLRLTRESYDLLAAKPEAEIIGNRLVADDLSLELSPLDPTALALSPQDQAMLDGAQGEAVKLAMEAIFTMGVVQGATRLTDITRGHIDGCIYAGRANLVFAETIMNMGAEVTVPTTMNAISVDQENWRSQGVPPIFGEPASRLASAYVKMGARPTFTCAPYLDDDRPKVGEDIGWSESNAVIYANSVLGARTVKHPDFFDLFVAMTGRAPLSGVYLDENRQAQVRLRFDLPEDYDEAIWPLIGWVAGQHAPDRIPLIEGLENASIGEDDLKALCAAFGTTSAMPILHIRGITPEGDRTAKPGAEMHRVARETLAKAWVQLNSGPTEIDLVALGSPHFSLSETRRLAGLMQGRKCTANTPMIVTLSRTTYADAAKEGLLSTLEEAGVRIIKDLCWCSISEPVFPPTAKTLMTNSGKYAHYAPGLSGRSVRFASLADCVTATERGHMPKDLPIWLQ</sequence>
<dbReference type="Pfam" id="PF04412">
    <property type="entry name" value="AcnX"/>
    <property type="match status" value="1"/>
</dbReference>
<dbReference type="OrthoDB" id="1550274at2"/>
<keyword evidence="2" id="KW-0456">Lyase</keyword>
<organism evidence="5 6">
    <name type="scientific">Pacificitalea manganoxidans</name>
    <dbReference type="NCBI Taxonomy" id="1411902"/>
    <lineage>
        <taxon>Bacteria</taxon>
        <taxon>Pseudomonadati</taxon>
        <taxon>Pseudomonadota</taxon>
        <taxon>Alphaproteobacteria</taxon>
        <taxon>Rhodobacterales</taxon>
        <taxon>Paracoccaceae</taxon>
        <taxon>Pacificitalea</taxon>
    </lineage>
</organism>
<dbReference type="PIRSF" id="PIRSF036630">
    <property type="entry name" value="UCP036630"/>
    <property type="match status" value="1"/>
</dbReference>
<name>A0A291LY06_9RHOB</name>
<gene>
    <name evidence="5" type="ORF">CBW24_05650</name>
</gene>
<dbReference type="SUPFAM" id="SSF52016">
    <property type="entry name" value="LeuD/IlvD-like"/>
    <property type="match status" value="1"/>
</dbReference>
<dbReference type="AlphaFoldDB" id="A0A291LY06"/>
<dbReference type="InterPro" id="IPR015931">
    <property type="entry name" value="Acnase/IPM_dHydase_lsu_aba_1/3"/>
</dbReference>
<proteinExistence type="predicted"/>
<keyword evidence="1" id="KW-0408">Iron</keyword>
<dbReference type="CDD" id="cd01356">
    <property type="entry name" value="AcnX_swivel"/>
    <property type="match status" value="1"/>
</dbReference>
<dbReference type="PANTHER" id="PTHR36577:SF3">
    <property type="entry name" value="DUF521 DOMAIN PROTEIN (AFU_ORTHOLOGUE AFUA_6G00490)"/>
    <property type="match status" value="1"/>
</dbReference>
<evidence type="ECO:0000259" key="3">
    <source>
        <dbReference type="Pfam" id="PF01989"/>
    </source>
</evidence>
<reference evidence="5 6" key="1">
    <citation type="submission" date="2017-05" db="EMBL/GenBank/DDBJ databases">
        <title>Comparative genomic and metabolic analysis of manganese-oxidizing mechanisms in Celeribater manganoxidans DY25T: its adaption to the environment of polymetallic nodule.</title>
        <authorList>
            <person name="Wang X."/>
        </authorList>
    </citation>
    <scope>NUCLEOTIDE SEQUENCE [LARGE SCALE GENOMIC DNA]</scope>
    <source>
        <strain evidence="5 6">DY25</strain>
    </source>
</reference>
<dbReference type="RefSeq" id="WP_097372942.1">
    <property type="nucleotide sequence ID" value="NZ_CP021404.1"/>
</dbReference>
<feature type="domain" description="Phosphomevalonate dehydratase large subunit-like" evidence="4">
    <location>
        <begin position="147"/>
        <end position="541"/>
    </location>
</feature>
<dbReference type="CDD" id="cd01355">
    <property type="entry name" value="AcnX"/>
    <property type="match status" value="1"/>
</dbReference>
<dbReference type="EMBL" id="CP021404">
    <property type="protein sequence ID" value="ATI41534.1"/>
    <property type="molecule type" value="Genomic_DNA"/>
</dbReference>
<evidence type="ECO:0000256" key="1">
    <source>
        <dbReference type="ARBA" id="ARBA00023004"/>
    </source>
</evidence>
<keyword evidence="6" id="KW-1185">Reference proteome</keyword>
<dbReference type="KEGG" id="cmag:CBW24_05650"/>
<dbReference type="Gene3D" id="3.30.499.10">
    <property type="entry name" value="Aconitase, domain 3"/>
    <property type="match status" value="1"/>
</dbReference>
<evidence type="ECO:0000259" key="4">
    <source>
        <dbReference type="Pfam" id="PF04412"/>
    </source>
</evidence>
<dbReference type="Gene3D" id="3.50.30.10">
    <property type="entry name" value="Phosphohistidine domain"/>
    <property type="match status" value="1"/>
</dbReference>
<dbReference type="InterPro" id="IPR002840">
    <property type="entry name" value="PMDh-S-like_dom"/>
</dbReference>
<dbReference type="InterPro" id="IPR012047">
    <property type="entry name" value="AcnX"/>
</dbReference>
<accession>A0A291LY06</accession>
<dbReference type="InterPro" id="IPR007506">
    <property type="entry name" value="PMDh-L-like_dom"/>
</dbReference>
<dbReference type="Proteomes" id="UP000219050">
    <property type="component" value="Chromosome"/>
</dbReference>
<evidence type="ECO:0000256" key="2">
    <source>
        <dbReference type="ARBA" id="ARBA00023239"/>
    </source>
</evidence>
<dbReference type="Pfam" id="PF01989">
    <property type="entry name" value="AcnX_swivel_put"/>
    <property type="match status" value="1"/>
</dbReference>
<dbReference type="GO" id="GO:0016829">
    <property type="term" value="F:lyase activity"/>
    <property type="evidence" value="ECO:0007669"/>
    <property type="project" value="UniProtKB-KW"/>
</dbReference>
<protein>
    <submittedName>
        <fullName evidence="5">Uncharacterized protein</fullName>
    </submittedName>
</protein>
<dbReference type="PANTHER" id="PTHR36577">
    <property type="entry name" value="DUF521 DOMAIN PROTEIN (AFU_ORTHOLOGUE AFUA_6G00490)"/>
    <property type="match status" value="1"/>
</dbReference>
<feature type="domain" description="Phosphomevalonate dehydratase small subunit-like" evidence="3">
    <location>
        <begin position="21"/>
        <end position="95"/>
    </location>
</feature>
<evidence type="ECO:0000313" key="6">
    <source>
        <dbReference type="Proteomes" id="UP000219050"/>
    </source>
</evidence>